<proteinExistence type="predicted"/>
<reference evidence="3 4" key="1">
    <citation type="journal article" date="2018" name="Nat. Biotechnol.">
        <title>A standardized bacterial taxonomy based on genome phylogeny substantially revises the tree of life.</title>
        <authorList>
            <person name="Parks D.H."/>
            <person name="Chuvochina M."/>
            <person name="Waite D.W."/>
            <person name="Rinke C."/>
            <person name="Skarshewski A."/>
            <person name="Chaumeil P.A."/>
            <person name="Hugenholtz P."/>
        </authorList>
    </citation>
    <scope>NUCLEOTIDE SEQUENCE [LARGE SCALE GENOMIC DNA]</scope>
    <source>
        <strain evidence="3">UBA11247</strain>
    </source>
</reference>
<dbReference type="AlphaFoldDB" id="A0A3D4T2K1"/>
<dbReference type="EMBL" id="DQID01000341">
    <property type="protein sequence ID" value="HCT15766.1"/>
    <property type="molecule type" value="Genomic_DNA"/>
</dbReference>
<evidence type="ECO:0000313" key="3">
    <source>
        <dbReference type="EMBL" id="HCT15766.1"/>
    </source>
</evidence>
<feature type="compositionally biased region" description="Basic and acidic residues" evidence="1">
    <location>
        <begin position="118"/>
        <end position="128"/>
    </location>
</feature>
<dbReference type="STRING" id="863239.GCA_000213935_00330"/>
<evidence type="ECO:0000256" key="2">
    <source>
        <dbReference type="SAM" id="Phobius"/>
    </source>
</evidence>
<keyword evidence="2" id="KW-0812">Transmembrane</keyword>
<keyword evidence="2" id="KW-0472">Membrane</keyword>
<dbReference type="Proteomes" id="UP000261739">
    <property type="component" value="Unassembled WGS sequence"/>
</dbReference>
<feature type="transmembrane region" description="Helical" evidence="2">
    <location>
        <begin position="39"/>
        <end position="60"/>
    </location>
</feature>
<keyword evidence="2" id="KW-1133">Transmembrane helix</keyword>
<evidence type="ECO:0000256" key="1">
    <source>
        <dbReference type="SAM" id="MobiDB-lite"/>
    </source>
</evidence>
<feature type="region of interest" description="Disordered" evidence="1">
    <location>
        <begin position="88"/>
        <end position="128"/>
    </location>
</feature>
<protein>
    <submittedName>
        <fullName evidence="3">DUF3040 domain-containing protein</fullName>
    </submittedName>
</protein>
<comment type="caution">
    <text evidence="3">The sequence shown here is derived from an EMBL/GenBank/DDBJ whole genome shotgun (WGS) entry which is preliminary data.</text>
</comment>
<evidence type="ECO:0000313" key="4">
    <source>
        <dbReference type="Proteomes" id="UP000261739"/>
    </source>
</evidence>
<accession>A0A3D4T2K1</accession>
<organism evidence="3 4">
    <name type="scientific">Corynebacterium nuruki</name>
    <dbReference type="NCBI Taxonomy" id="1032851"/>
    <lineage>
        <taxon>Bacteria</taxon>
        <taxon>Bacillati</taxon>
        <taxon>Actinomycetota</taxon>
        <taxon>Actinomycetes</taxon>
        <taxon>Mycobacteriales</taxon>
        <taxon>Corynebacteriaceae</taxon>
        <taxon>Corynebacterium</taxon>
    </lineage>
</organism>
<sequence>MALSEQERRMLEEIEQALIADDPGLADRTAKVGNEGVSFNIRSIGVLLLGLCILIAGMVLSQTSLWFVLLGVVGFLVMFAGGMLAFRSGGSASRRKRNGTGNATAGRGKDASGGLASRMEDSFRRRFE</sequence>
<feature type="transmembrane region" description="Helical" evidence="2">
    <location>
        <begin position="66"/>
        <end position="86"/>
    </location>
</feature>
<name>A0A3D4T2K1_9CORY</name>
<gene>
    <name evidence="3" type="ORF">DIW82_13535</name>
</gene>
<dbReference type="InterPro" id="IPR021401">
    <property type="entry name" value="DUF3040"/>
</dbReference>
<dbReference type="Pfam" id="PF11239">
    <property type="entry name" value="DUF3040"/>
    <property type="match status" value="1"/>
</dbReference>